<organism evidence="6 7">
    <name type="scientific">Anaeroselena agilis</name>
    <dbReference type="NCBI Taxonomy" id="3063788"/>
    <lineage>
        <taxon>Bacteria</taxon>
        <taxon>Bacillati</taxon>
        <taxon>Bacillota</taxon>
        <taxon>Negativicutes</taxon>
        <taxon>Acetonemataceae</taxon>
        <taxon>Anaeroselena</taxon>
    </lineage>
</organism>
<keyword evidence="3" id="KW-0574">Periplasm</keyword>
<dbReference type="Proteomes" id="UP001254848">
    <property type="component" value="Unassembled WGS sequence"/>
</dbReference>
<dbReference type="Gene3D" id="3.90.1210.10">
    <property type="entry name" value="Antifreeze-like/N-acetylneuraminic acid synthase C-terminal domain"/>
    <property type="match status" value="1"/>
</dbReference>
<name>A0ABU3P402_9FIRM</name>
<dbReference type="InterPro" id="IPR017585">
    <property type="entry name" value="SAF_FlgA"/>
</dbReference>
<feature type="chain" id="PRO_5045646845" evidence="4">
    <location>
        <begin position="21"/>
        <end position="324"/>
    </location>
</feature>
<dbReference type="EMBL" id="JAUOZS010000001">
    <property type="protein sequence ID" value="MDT8903769.1"/>
    <property type="molecule type" value="Genomic_DNA"/>
</dbReference>
<evidence type="ECO:0000256" key="2">
    <source>
        <dbReference type="ARBA" id="ARBA00022729"/>
    </source>
</evidence>
<keyword evidence="2 4" id="KW-0732">Signal</keyword>
<dbReference type="Gene3D" id="2.30.30.760">
    <property type="match status" value="1"/>
</dbReference>
<feature type="domain" description="SAF" evidence="5">
    <location>
        <begin position="196"/>
        <end position="257"/>
    </location>
</feature>
<keyword evidence="7" id="KW-1185">Reference proteome</keyword>
<dbReference type="SUPFAM" id="SSF51269">
    <property type="entry name" value="AFP III-like domain"/>
    <property type="match status" value="1"/>
</dbReference>
<gene>
    <name evidence="6" type="primary">flgA</name>
    <name evidence="6" type="ORF">Q4T40_21275</name>
</gene>
<dbReference type="NCBIfam" id="TIGR03170">
    <property type="entry name" value="flgA_cterm"/>
    <property type="match status" value="1"/>
</dbReference>
<evidence type="ECO:0000256" key="3">
    <source>
        <dbReference type="ARBA" id="ARBA00022764"/>
    </source>
</evidence>
<comment type="caution">
    <text evidence="6">The sequence shown here is derived from an EMBL/GenBank/DDBJ whole genome shotgun (WGS) entry which is preliminary data.</text>
</comment>
<dbReference type="Pfam" id="PF13144">
    <property type="entry name" value="ChapFlgA"/>
    <property type="match status" value="1"/>
</dbReference>
<dbReference type="InterPro" id="IPR039246">
    <property type="entry name" value="Flagellar_FlgA"/>
</dbReference>
<dbReference type="SMART" id="SM00858">
    <property type="entry name" value="SAF"/>
    <property type="match status" value="1"/>
</dbReference>
<evidence type="ECO:0000256" key="4">
    <source>
        <dbReference type="SAM" id="SignalP"/>
    </source>
</evidence>
<feature type="signal peptide" evidence="4">
    <location>
        <begin position="1"/>
        <end position="20"/>
    </location>
</feature>
<evidence type="ECO:0000259" key="5">
    <source>
        <dbReference type="SMART" id="SM00858"/>
    </source>
</evidence>
<keyword evidence="6" id="KW-0966">Cell projection</keyword>
<evidence type="ECO:0000256" key="1">
    <source>
        <dbReference type="ARBA" id="ARBA00004418"/>
    </source>
</evidence>
<comment type="subcellular location">
    <subcellularLocation>
        <location evidence="1">Periplasm</location>
    </subcellularLocation>
</comment>
<reference evidence="6 7" key="1">
    <citation type="submission" date="2023-07" db="EMBL/GenBank/DDBJ databases">
        <title>The novel representative of Negativicutes class, Anaeroselena agilis gen. nov. sp. nov.</title>
        <authorList>
            <person name="Prokofeva M.I."/>
            <person name="Elcheninov A.G."/>
            <person name="Klyukina A."/>
            <person name="Kublanov I.V."/>
            <person name="Frolov E.N."/>
            <person name="Podosokorskaya O.A."/>
        </authorList>
    </citation>
    <scope>NUCLEOTIDE SEQUENCE [LARGE SCALE GENOMIC DNA]</scope>
    <source>
        <strain evidence="6 7">4137-cl</strain>
    </source>
</reference>
<dbReference type="InterPro" id="IPR013974">
    <property type="entry name" value="SAF"/>
</dbReference>
<accession>A0ABU3P402</accession>
<dbReference type="PANTHER" id="PTHR36307:SF1">
    <property type="entry name" value="FLAGELLA BASAL BODY P-RING FORMATION PROTEIN FLGA"/>
    <property type="match status" value="1"/>
</dbReference>
<dbReference type="RefSeq" id="WP_413782215.1">
    <property type="nucleotide sequence ID" value="NZ_JAUOZS010000001.1"/>
</dbReference>
<evidence type="ECO:0000313" key="7">
    <source>
        <dbReference type="Proteomes" id="UP001254848"/>
    </source>
</evidence>
<sequence>MGRILVMLAILCFYAAPAWAAPVTVAVNAEATVAGPLMTLGDLATITGDDKERVKALAAIKLGDAPSPGHRLALTSDALGARLAGSGADLSEINWLVPPTIVVTTAAQTVGGDRLLAVATEALRAQLATADGDIELAIAPVGATSDVMAPLGSVDIKAEFPAGIRFNAPTTAVTAISVDGRTFTTVSLRFNVKAFQQVVVAARNIAAREEITPDCVRTERREIGRMAGYITDIGKVVGLAARRPITAGTPLTEAAVDKPVMVRRGAAVIIVAKAGGMIITAGGRAMQDGREGEAIRVQNVTSKRILSARVVDPNTVQVIIYGGR</sequence>
<dbReference type="CDD" id="cd11614">
    <property type="entry name" value="SAF_CpaB_FlgA_like"/>
    <property type="match status" value="1"/>
</dbReference>
<keyword evidence="6" id="KW-0969">Cilium</keyword>
<evidence type="ECO:0000313" key="6">
    <source>
        <dbReference type="EMBL" id="MDT8903769.1"/>
    </source>
</evidence>
<dbReference type="InterPro" id="IPR036732">
    <property type="entry name" value="AFP_Neu5c_C_sf"/>
</dbReference>
<protein>
    <submittedName>
        <fullName evidence="6">Flagellar basal body P-ring formation chaperone FlgA</fullName>
    </submittedName>
</protein>
<proteinExistence type="predicted"/>
<dbReference type="PANTHER" id="PTHR36307">
    <property type="entry name" value="FLAGELLA BASAL BODY P-RING FORMATION PROTEIN FLGA"/>
    <property type="match status" value="1"/>
</dbReference>
<keyword evidence="6" id="KW-0282">Flagellum</keyword>